<dbReference type="Pfam" id="PF08240">
    <property type="entry name" value="ADH_N"/>
    <property type="match status" value="1"/>
</dbReference>
<dbReference type="InterPro" id="IPR036291">
    <property type="entry name" value="NAD(P)-bd_dom_sf"/>
</dbReference>
<evidence type="ECO:0000256" key="5">
    <source>
        <dbReference type="ARBA" id="ARBA00023002"/>
    </source>
</evidence>
<dbReference type="Proteomes" id="UP000660729">
    <property type="component" value="Unassembled WGS sequence"/>
</dbReference>
<sequence>MAEYNVPCKGIVAYSEHDWKLENLLTREPREDEFLVEMIATGICHTDIAGYGGIYPRVLGHEGAGRIIKLGSEKQSPKFKTGDLVILSAAACLDCMYCNTGHPAYCVEHAQLTSGANEPNFVLASDKSKVIGGGFFGQSSFASPVPVKISAASNVTSTIKEAEELKLYAPLGCGIMTGAGAITHVGKPKADDVVAVIGLGGVGLAGICAAKHLGVKSIIAIDLTPSRISLAQELGATITLNSSPSNLEASGQTLIEAIRSLTPGQLGVRKIPLSSQPIP</sequence>
<evidence type="ECO:0000259" key="6">
    <source>
        <dbReference type="Pfam" id="PF00107"/>
    </source>
</evidence>
<feature type="domain" description="Alcohol dehydrogenase-like N-terminal" evidence="7">
    <location>
        <begin position="31"/>
        <end position="112"/>
    </location>
</feature>
<comment type="cofactor">
    <cofactor evidence="1">
        <name>Zn(2+)</name>
        <dbReference type="ChEBI" id="CHEBI:29105"/>
    </cofactor>
</comment>
<keyword evidence="4" id="KW-0862">Zinc</keyword>
<proteinExistence type="inferred from homology"/>
<comment type="similarity">
    <text evidence="2">Belongs to the zinc-containing alcohol dehydrogenase family.</text>
</comment>
<keyword evidence="3" id="KW-0479">Metal-binding</keyword>
<evidence type="ECO:0000313" key="8">
    <source>
        <dbReference type="EMBL" id="KAF7195033.1"/>
    </source>
</evidence>
<accession>A0A8H6RPQ1</accession>
<evidence type="ECO:0000256" key="1">
    <source>
        <dbReference type="ARBA" id="ARBA00001947"/>
    </source>
</evidence>
<dbReference type="Pfam" id="PF00107">
    <property type="entry name" value="ADH_zinc_N"/>
    <property type="match status" value="1"/>
</dbReference>
<keyword evidence="5" id="KW-0560">Oxidoreductase</keyword>
<dbReference type="SUPFAM" id="SSF51735">
    <property type="entry name" value="NAD(P)-binding Rossmann-fold domains"/>
    <property type="match status" value="1"/>
</dbReference>
<dbReference type="OrthoDB" id="1560166at2759"/>
<evidence type="ECO:0000256" key="2">
    <source>
        <dbReference type="ARBA" id="ARBA00008072"/>
    </source>
</evidence>
<evidence type="ECO:0000259" key="7">
    <source>
        <dbReference type="Pfam" id="PF08240"/>
    </source>
</evidence>
<dbReference type="AlphaFoldDB" id="A0A8H6RPQ1"/>
<dbReference type="InterPro" id="IPR013154">
    <property type="entry name" value="ADH-like_N"/>
</dbReference>
<organism evidence="8 9">
    <name type="scientific">Pseudocercospora fuligena</name>
    <dbReference type="NCBI Taxonomy" id="685502"/>
    <lineage>
        <taxon>Eukaryota</taxon>
        <taxon>Fungi</taxon>
        <taxon>Dikarya</taxon>
        <taxon>Ascomycota</taxon>
        <taxon>Pezizomycotina</taxon>
        <taxon>Dothideomycetes</taxon>
        <taxon>Dothideomycetidae</taxon>
        <taxon>Mycosphaerellales</taxon>
        <taxon>Mycosphaerellaceae</taxon>
        <taxon>Pseudocercospora</taxon>
    </lineage>
</organism>
<protein>
    <submittedName>
        <fullName evidence="8">Aryl-alcohol dehydrogenase</fullName>
    </submittedName>
</protein>
<dbReference type="GO" id="GO:0046872">
    <property type="term" value="F:metal ion binding"/>
    <property type="evidence" value="ECO:0007669"/>
    <property type="project" value="UniProtKB-KW"/>
</dbReference>
<evidence type="ECO:0000256" key="3">
    <source>
        <dbReference type="ARBA" id="ARBA00022723"/>
    </source>
</evidence>
<feature type="domain" description="Alcohol dehydrogenase-like C-terminal" evidence="6">
    <location>
        <begin position="201"/>
        <end position="262"/>
    </location>
</feature>
<dbReference type="GO" id="GO:0016491">
    <property type="term" value="F:oxidoreductase activity"/>
    <property type="evidence" value="ECO:0007669"/>
    <property type="project" value="UniProtKB-KW"/>
</dbReference>
<gene>
    <name evidence="8" type="ORF">HII31_03707</name>
</gene>
<dbReference type="InterPro" id="IPR013149">
    <property type="entry name" value="ADH-like_C"/>
</dbReference>
<evidence type="ECO:0000313" key="9">
    <source>
        <dbReference type="Proteomes" id="UP000660729"/>
    </source>
</evidence>
<dbReference type="Gene3D" id="3.40.50.720">
    <property type="entry name" value="NAD(P)-binding Rossmann-like Domain"/>
    <property type="match status" value="1"/>
</dbReference>
<reference evidence="8" key="1">
    <citation type="submission" date="2020-04" db="EMBL/GenBank/DDBJ databases">
        <title>Draft genome resource of the tomato pathogen Pseudocercospora fuligena.</title>
        <authorList>
            <person name="Zaccaron A."/>
        </authorList>
    </citation>
    <scope>NUCLEOTIDE SEQUENCE</scope>
    <source>
        <strain evidence="8">PF001</strain>
    </source>
</reference>
<comment type="caution">
    <text evidence="8">The sequence shown here is derived from an EMBL/GenBank/DDBJ whole genome shotgun (WGS) entry which is preliminary data.</text>
</comment>
<dbReference type="SUPFAM" id="SSF50129">
    <property type="entry name" value="GroES-like"/>
    <property type="match status" value="1"/>
</dbReference>
<dbReference type="EMBL" id="JABCIY010000044">
    <property type="protein sequence ID" value="KAF7195033.1"/>
    <property type="molecule type" value="Genomic_DNA"/>
</dbReference>
<dbReference type="PANTHER" id="PTHR43350">
    <property type="entry name" value="NAD-DEPENDENT ALCOHOL DEHYDROGENASE"/>
    <property type="match status" value="1"/>
</dbReference>
<dbReference type="PANTHER" id="PTHR43350:SF18">
    <property type="entry name" value="ENOYL REDUCTASE (ER) DOMAIN-CONTAINING PROTEIN"/>
    <property type="match status" value="1"/>
</dbReference>
<dbReference type="InterPro" id="IPR011032">
    <property type="entry name" value="GroES-like_sf"/>
</dbReference>
<evidence type="ECO:0000256" key="4">
    <source>
        <dbReference type="ARBA" id="ARBA00022833"/>
    </source>
</evidence>
<dbReference type="Gene3D" id="3.90.180.10">
    <property type="entry name" value="Medium-chain alcohol dehydrogenases, catalytic domain"/>
    <property type="match status" value="1"/>
</dbReference>
<keyword evidence="9" id="KW-1185">Reference proteome</keyword>
<name>A0A8H6RPQ1_9PEZI</name>